<dbReference type="Gene3D" id="3.50.50.60">
    <property type="entry name" value="FAD/NAD(P)-binding domain"/>
    <property type="match status" value="1"/>
</dbReference>
<dbReference type="InterPro" id="IPR050641">
    <property type="entry name" value="RIFMO-like"/>
</dbReference>
<protein>
    <submittedName>
        <fullName evidence="5">Epoxidase</fullName>
    </submittedName>
    <submittedName>
        <fullName evidence="6">FAD-dependent monooxygenase</fullName>
    </submittedName>
</protein>
<feature type="domain" description="FAD-binding" evidence="4">
    <location>
        <begin position="5"/>
        <end position="344"/>
    </location>
</feature>
<dbReference type="Gene3D" id="3.40.30.120">
    <property type="match status" value="1"/>
</dbReference>
<evidence type="ECO:0000259" key="4">
    <source>
        <dbReference type="Pfam" id="PF01494"/>
    </source>
</evidence>
<dbReference type="InterPro" id="IPR002938">
    <property type="entry name" value="FAD-bd"/>
</dbReference>
<dbReference type="GO" id="GO:0071949">
    <property type="term" value="F:FAD binding"/>
    <property type="evidence" value="ECO:0007669"/>
    <property type="project" value="InterPro"/>
</dbReference>
<name>A0A1U9Y7Q6_9PSEU</name>
<keyword evidence="6" id="KW-0560">Oxidoreductase</keyword>
<keyword evidence="2" id="KW-0285">Flavoprotein</keyword>
<keyword evidence="6" id="KW-0503">Monooxygenase</keyword>
<evidence type="ECO:0000313" key="5">
    <source>
        <dbReference type="EMBL" id="AQZ37098.1"/>
    </source>
</evidence>
<evidence type="ECO:0000256" key="3">
    <source>
        <dbReference type="ARBA" id="ARBA00022827"/>
    </source>
</evidence>
<reference evidence="5" key="1">
    <citation type="submission" date="2017-01" db="EMBL/GenBank/DDBJ databases">
        <title>Optimization of ansamitocin biosynthetic pathway.</title>
        <authorList>
            <person name="Ning X."/>
            <person name="Bai L."/>
        </authorList>
    </citation>
    <scope>NUCLEOTIDE SEQUENCE</scope>
    <source>
        <strain evidence="5">ATCC 31280</strain>
    </source>
</reference>
<accession>A0A1U9Y7Q6</accession>
<dbReference type="PROSITE" id="PS51257">
    <property type="entry name" value="PROKAR_LIPOPROTEIN"/>
    <property type="match status" value="1"/>
</dbReference>
<dbReference type="Gene3D" id="3.30.70.2450">
    <property type="match status" value="1"/>
</dbReference>
<dbReference type="PANTHER" id="PTHR43004">
    <property type="entry name" value="TRK SYSTEM POTASSIUM UPTAKE PROTEIN"/>
    <property type="match status" value="1"/>
</dbReference>
<evidence type="ECO:0000256" key="2">
    <source>
        <dbReference type="ARBA" id="ARBA00022630"/>
    </source>
</evidence>
<dbReference type="GO" id="GO:0016709">
    <property type="term" value="F:oxidoreductase activity, acting on paired donors, with incorporation or reduction of molecular oxygen, NAD(P)H as one donor, and incorporation of one atom of oxygen"/>
    <property type="evidence" value="ECO:0007669"/>
    <property type="project" value="UniProtKB-ARBA"/>
</dbReference>
<dbReference type="Pfam" id="PF21274">
    <property type="entry name" value="Rng_hyd_C"/>
    <property type="match status" value="1"/>
</dbReference>
<dbReference type="PANTHER" id="PTHR43004:SF19">
    <property type="entry name" value="BINDING MONOOXYGENASE, PUTATIVE (JCVI)-RELATED"/>
    <property type="match status" value="1"/>
</dbReference>
<keyword evidence="3" id="KW-0274">FAD</keyword>
<dbReference type="SUPFAM" id="SSF51905">
    <property type="entry name" value="FAD/NAD(P)-binding domain"/>
    <property type="match status" value="1"/>
</dbReference>
<dbReference type="EMBL" id="CP073249">
    <property type="protein sequence ID" value="QUF07736.1"/>
    <property type="molecule type" value="Genomic_DNA"/>
</dbReference>
<dbReference type="AlphaFoldDB" id="A0A1U9Y7Q6"/>
<dbReference type="PRINTS" id="PR00420">
    <property type="entry name" value="RNGMNOXGNASE"/>
</dbReference>
<dbReference type="EMBL" id="KY489977">
    <property type="protein sequence ID" value="AQZ37098.1"/>
    <property type="molecule type" value="Genomic_DNA"/>
</dbReference>
<sequence length="511" mass="53459">MVERAPVLVVGAGPTGLALACGVRSLGVEALVVDRADGPATTSRALGVQPRGVEVLLRLGALGDLPGLVIPLREVRMHSDGRLVSVMPMARMAQASGRAPLLVSQVEVEASLRERLAGLGGAPEWGVELLDCAQDASGVTALLRDGGGERRVRADWVVGCDGARSLVRELAGIGFPGEQVAEHFLIADVRADWAVDRGVMGSWTRGRDMVSVCPLPGEDRWRLMGPAPAGTAGRLRDDEVRELVLRQLARCTPHPADAITRVEWLSSFRIHRRLAEAHRRGRLLLAGDAAAIHHPFGGQGMNTGLGDAENLAWKLALVARGRAGQALLDTYAAERRPVAEGVLAGTGATTGLVAADNPLVALVRDRVVMPLLNTRLAQGFLWRRASQLGVGYRRGPLAAPGARWGSGPVPGDRVPDVACHDGGGRTTLHAALRGRWAVLAPDGLGGSTEEAVRGLLGADAVVGLAPVAGGLAEVLLVRPDGHLAWRGRPDPEGVAAWLGSALSLVGEGALR</sequence>
<organism evidence="5">
    <name type="scientific">Actinosynnema pretiosum subsp. pretiosum</name>
    <dbReference type="NCBI Taxonomy" id="103721"/>
    <lineage>
        <taxon>Bacteria</taxon>
        <taxon>Bacillati</taxon>
        <taxon>Actinomycetota</taxon>
        <taxon>Actinomycetes</taxon>
        <taxon>Pseudonocardiales</taxon>
        <taxon>Pseudonocardiaceae</taxon>
        <taxon>Actinosynnema</taxon>
    </lineage>
</organism>
<gene>
    <name evidence="6" type="ORF">KCV87_04045</name>
</gene>
<dbReference type="Proteomes" id="UP000677152">
    <property type="component" value="Chromosome"/>
</dbReference>
<reference evidence="6" key="2">
    <citation type="submission" date="2021-04" db="EMBL/GenBank/DDBJ databases">
        <title>Genomic sequence of Actinosynnema pretiosum subsp. pretiosum ATCC 31280 (C-14919).</title>
        <authorList>
            <person name="Bai L."/>
            <person name="Wang X."/>
            <person name="Xiao Y."/>
        </authorList>
    </citation>
    <scope>NUCLEOTIDE SEQUENCE</scope>
    <source>
        <strain evidence="6">ATCC 31280</strain>
    </source>
</reference>
<comment type="cofactor">
    <cofactor evidence="1">
        <name>FAD</name>
        <dbReference type="ChEBI" id="CHEBI:57692"/>
    </cofactor>
</comment>
<dbReference type="InterPro" id="IPR036188">
    <property type="entry name" value="FAD/NAD-bd_sf"/>
</dbReference>
<evidence type="ECO:0000256" key="1">
    <source>
        <dbReference type="ARBA" id="ARBA00001974"/>
    </source>
</evidence>
<proteinExistence type="predicted"/>
<evidence type="ECO:0000313" key="6">
    <source>
        <dbReference type="EMBL" id="QUF07736.1"/>
    </source>
</evidence>
<dbReference type="Pfam" id="PF01494">
    <property type="entry name" value="FAD_binding_3"/>
    <property type="match status" value="1"/>
</dbReference>